<name>A0A9X1NHH0_9ACTN</name>
<dbReference type="Proteomes" id="UP001138997">
    <property type="component" value="Unassembled WGS sequence"/>
</dbReference>
<comment type="caution">
    <text evidence="1">The sequence shown here is derived from an EMBL/GenBank/DDBJ whole genome shotgun (WGS) entry which is preliminary data.</text>
</comment>
<protein>
    <submittedName>
        <fullName evidence="1">Uncharacterized protein</fullName>
    </submittedName>
</protein>
<evidence type="ECO:0000313" key="2">
    <source>
        <dbReference type="Proteomes" id="UP001138997"/>
    </source>
</evidence>
<dbReference type="RefSeq" id="WP_231444463.1">
    <property type="nucleotide sequence ID" value="NZ_JAJOMB010000011.1"/>
</dbReference>
<sequence length="52" mass="5813">MDELSRLASILDACADKLEVLSAQLQVDELLLDLRAHPDLAYLDAQFTAFYS</sequence>
<evidence type="ECO:0000313" key="1">
    <source>
        <dbReference type="EMBL" id="MCD5313356.1"/>
    </source>
</evidence>
<reference evidence="1" key="1">
    <citation type="submission" date="2021-11" db="EMBL/GenBank/DDBJ databases">
        <title>Streptomyces corallinus and Kineosporia corallina sp. nov., two new coral-derived marine actinobacteria.</title>
        <authorList>
            <person name="Buangrab K."/>
            <person name="Sutthacheep M."/>
            <person name="Yeemin T."/>
            <person name="Harunari E."/>
            <person name="Igarashi Y."/>
            <person name="Sripreechasak P."/>
            <person name="Kanchanasin P."/>
            <person name="Tanasupawat S."/>
            <person name="Phongsopitanun W."/>
        </authorList>
    </citation>
    <scope>NUCLEOTIDE SEQUENCE</scope>
    <source>
        <strain evidence="1">JCM 31032</strain>
    </source>
</reference>
<accession>A0A9X1NHH0</accession>
<proteinExistence type="predicted"/>
<dbReference type="AlphaFoldDB" id="A0A9X1NHH0"/>
<organism evidence="1 2">
    <name type="scientific">Kineosporia babensis</name>
    <dbReference type="NCBI Taxonomy" id="499548"/>
    <lineage>
        <taxon>Bacteria</taxon>
        <taxon>Bacillati</taxon>
        <taxon>Actinomycetota</taxon>
        <taxon>Actinomycetes</taxon>
        <taxon>Kineosporiales</taxon>
        <taxon>Kineosporiaceae</taxon>
        <taxon>Kineosporia</taxon>
    </lineage>
</organism>
<keyword evidence="2" id="KW-1185">Reference proteome</keyword>
<gene>
    <name evidence="1" type="ORF">LR394_20820</name>
</gene>
<dbReference type="EMBL" id="JAJOMB010000011">
    <property type="protein sequence ID" value="MCD5313356.1"/>
    <property type="molecule type" value="Genomic_DNA"/>
</dbReference>